<protein>
    <submittedName>
        <fullName evidence="1">IclR family transcriptional regulator</fullName>
    </submittedName>
</protein>
<dbReference type="Proteomes" id="UP001631969">
    <property type="component" value="Unassembled WGS sequence"/>
</dbReference>
<accession>A0ACC7NTI7</accession>
<evidence type="ECO:0000313" key="2">
    <source>
        <dbReference type="Proteomes" id="UP001631969"/>
    </source>
</evidence>
<gene>
    <name evidence="1" type="ORF">ACI1P1_04975</name>
</gene>
<dbReference type="EMBL" id="JBJURJ010000003">
    <property type="protein sequence ID" value="MFM9327652.1"/>
    <property type="molecule type" value="Genomic_DNA"/>
</dbReference>
<comment type="caution">
    <text evidence="1">The sequence shown here is derived from an EMBL/GenBank/DDBJ whole genome shotgun (WGS) entry which is preliminary data.</text>
</comment>
<reference evidence="1" key="1">
    <citation type="submission" date="2024-12" db="EMBL/GenBank/DDBJ databases">
        <authorList>
            <person name="Wu N."/>
        </authorList>
    </citation>
    <scope>NUCLEOTIDE SEQUENCE</scope>
    <source>
        <strain evidence="1">P15</strain>
    </source>
</reference>
<name>A0ACC7NTI7_9BACL</name>
<proteinExistence type="predicted"/>
<keyword evidence="2" id="KW-1185">Reference proteome</keyword>
<evidence type="ECO:0000313" key="1">
    <source>
        <dbReference type="EMBL" id="MFM9327652.1"/>
    </source>
</evidence>
<organism evidence="1 2">
    <name type="scientific">Paenibacillus mesotrionivorans</name>
    <dbReference type="NCBI Taxonomy" id="3160968"/>
    <lineage>
        <taxon>Bacteria</taxon>
        <taxon>Bacillati</taxon>
        <taxon>Bacillota</taxon>
        <taxon>Bacilli</taxon>
        <taxon>Bacillales</taxon>
        <taxon>Paenibacillaceae</taxon>
        <taxon>Paenibacillus</taxon>
    </lineage>
</organism>
<sequence length="248" mass="26856">MSVKSAERVLRVFELLAQHGASGLTVKEISEALSFPQSSTTNLISTLYEEGYLEIQPSKRYKLGAKLIQLGSSARESLDIAAIGAPYLAGLMELTEETVFMAVLAGDELVYAAKIDNNRSIRTTARTGGRKPLYCTGLGKAFLAFMPDAESKALLDSIELTPITANTITVRDELDTQLGLYREQGYAIDNEENEEGLYCLAAPVYESGGRIEGAISVAGPKERMLRRKDSIVEQLLQTAGQISARLGG</sequence>